<evidence type="ECO:0000313" key="2">
    <source>
        <dbReference type="Proteomes" id="UP000324517"/>
    </source>
</evidence>
<evidence type="ECO:0000313" key="1">
    <source>
        <dbReference type="EMBL" id="TYS74540.1"/>
    </source>
</evidence>
<dbReference type="EMBL" id="VTET01000001">
    <property type="protein sequence ID" value="TYS74540.1"/>
    <property type="molecule type" value="Genomic_DNA"/>
</dbReference>
<reference evidence="1 2" key="1">
    <citation type="submission" date="2019-08" db="EMBL/GenBank/DDBJ databases">
        <title>Bacillus genomes from the desert of Cuatro Cienegas, Coahuila.</title>
        <authorList>
            <person name="Olmedo-Alvarez G."/>
        </authorList>
    </citation>
    <scope>NUCLEOTIDE SEQUENCE [LARGE SCALE GENOMIC DNA]</scope>
    <source>
        <strain evidence="1 2">CH98b_3T</strain>
    </source>
</reference>
<name>A0A5D4TFG0_9BACI</name>
<organism evidence="1 2">
    <name type="scientific">Sutcliffiella horikoshii</name>
    <dbReference type="NCBI Taxonomy" id="79883"/>
    <lineage>
        <taxon>Bacteria</taxon>
        <taxon>Bacillati</taxon>
        <taxon>Bacillota</taxon>
        <taxon>Bacilli</taxon>
        <taxon>Bacillales</taxon>
        <taxon>Bacillaceae</taxon>
        <taxon>Sutcliffiella</taxon>
    </lineage>
</organism>
<dbReference type="RefSeq" id="WP_148978291.1">
    <property type="nucleotide sequence ID" value="NZ_JBNIKO010000009.1"/>
</dbReference>
<gene>
    <name evidence="1" type="ORF">FZC75_02250</name>
</gene>
<comment type="caution">
    <text evidence="1">The sequence shown here is derived from an EMBL/GenBank/DDBJ whole genome shotgun (WGS) entry which is preliminary data.</text>
</comment>
<proteinExistence type="predicted"/>
<accession>A0A5D4TFG0</accession>
<dbReference type="AlphaFoldDB" id="A0A5D4TFG0"/>
<protein>
    <submittedName>
        <fullName evidence="1">Uncharacterized protein</fullName>
    </submittedName>
</protein>
<sequence length="76" mass="8663">MLKLKNEVYGQLVADISLEVESDKEHMGMLEADIRMSKIDEGRTLNVVDPVTGEIVATMRVHNAEYKWESYYGEGE</sequence>
<dbReference type="Proteomes" id="UP000324517">
    <property type="component" value="Unassembled WGS sequence"/>
</dbReference>